<dbReference type="Proteomes" id="UP000190188">
    <property type="component" value="Unassembled WGS sequence"/>
</dbReference>
<dbReference type="PANTHER" id="PTHR11079">
    <property type="entry name" value="CYTOSINE DEAMINASE FAMILY MEMBER"/>
    <property type="match status" value="1"/>
</dbReference>
<evidence type="ECO:0000256" key="1">
    <source>
        <dbReference type="ARBA" id="ARBA00022723"/>
    </source>
</evidence>
<proteinExistence type="predicted"/>
<organism evidence="4 5">
    <name type="scientific">Paenibacillus selenitireducens</name>
    <dbReference type="NCBI Taxonomy" id="1324314"/>
    <lineage>
        <taxon>Bacteria</taxon>
        <taxon>Bacillati</taxon>
        <taxon>Bacillota</taxon>
        <taxon>Bacilli</taxon>
        <taxon>Bacillales</taxon>
        <taxon>Paenibacillaceae</taxon>
        <taxon>Paenibacillus</taxon>
    </lineage>
</organism>
<evidence type="ECO:0000256" key="2">
    <source>
        <dbReference type="ARBA" id="ARBA00022833"/>
    </source>
</evidence>
<dbReference type="GO" id="GO:0047974">
    <property type="term" value="F:guanosine deaminase activity"/>
    <property type="evidence" value="ECO:0007669"/>
    <property type="project" value="TreeGrafter"/>
</dbReference>
<dbReference type="RefSeq" id="WP_078501485.1">
    <property type="nucleotide sequence ID" value="NZ_MSZX01000010.1"/>
</dbReference>
<dbReference type="Pfam" id="PF00383">
    <property type="entry name" value="dCMP_cyt_deam_1"/>
    <property type="match status" value="1"/>
</dbReference>
<dbReference type="PANTHER" id="PTHR11079:SF161">
    <property type="entry name" value="CMP_DCMP-TYPE DEAMINASE DOMAIN-CONTAINING PROTEIN"/>
    <property type="match status" value="1"/>
</dbReference>
<dbReference type="CDD" id="cd01285">
    <property type="entry name" value="nucleoside_deaminase"/>
    <property type="match status" value="1"/>
</dbReference>
<dbReference type="InterPro" id="IPR016193">
    <property type="entry name" value="Cytidine_deaminase-like"/>
</dbReference>
<dbReference type="GO" id="GO:0008270">
    <property type="term" value="F:zinc ion binding"/>
    <property type="evidence" value="ECO:0007669"/>
    <property type="project" value="InterPro"/>
</dbReference>
<dbReference type="Gene3D" id="3.40.140.10">
    <property type="entry name" value="Cytidine Deaminase, domain 2"/>
    <property type="match status" value="1"/>
</dbReference>
<evidence type="ECO:0000313" key="5">
    <source>
        <dbReference type="Proteomes" id="UP000190188"/>
    </source>
</evidence>
<dbReference type="SUPFAM" id="SSF53927">
    <property type="entry name" value="Cytidine deaminase-like"/>
    <property type="match status" value="1"/>
</dbReference>
<keyword evidence="5" id="KW-1185">Reference proteome</keyword>
<evidence type="ECO:0000313" key="4">
    <source>
        <dbReference type="EMBL" id="OPA74573.1"/>
    </source>
</evidence>
<sequence length="160" mass="18041">MNELQRQSMQHAISLAYHNAAHQHGKPFGAVIMKDDDVVATGINEVLASHDPTAHAEMQAIREACRKLGTSDLQGYTLYASGEPCPMCFSAIFWANIREVYYGYSNEDAESFGLSTKYLYDQIAISKEERDVKFVKLDPSISEYRPLDMWKAVNEKGINE</sequence>
<dbReference type="PROSITE" id="PS51747">
    <property type="entry name" value="CYT_DCMP_DEAMINASES_2"/>
    <property type="match status" value="1"/>
</dbReference>
<dbReference type="OrthoDB" id="9802676at2"/>
<dbReference type="EMBL" id="MSZX01000010">
    <property type="protein sequence ID" value="OPA74573.1"/>
    <property type="molecule type" value="Genomic_DNA"/>
</dbReference>
<keyword evidence="1" id="KW-0479">Metal-binding</keyword>
<dbReference type="InterPro" id="IPR002125">
    <property type="entry name" value="CMP_dCMP_dom"/>
</dbReference>
<comment type="caution">
    <text evidence="4">The sequence shown here is derived from an EMBL/GenBank/DDBJ whole genome shotgun (WGS) entry which is preliminary data.</text>
</comment>
<dbReference type="AlphaFoldDB" id="A0A1T2X4S7"/>
<dbReference type="InterPro" id="IPR016192">
    <property type="entry name" value="APOBEC/CMP_deaminase_Zn-bd"/>
</dbReference>
<dbReference type="GO" id="GO:0006152">
    <property type="term" value="P:purine nucleoside catabolic process"/>
    <property type="evidence" value="ECO:0007669"/>
    <property type="project" value="TreeGrafter"/>
</dbReference>
<evidence type="ECO:0000259" key="3">
    <source>
        <dbReference type="PROSITE" id="PS51747"/>
    </source>
</evidence>
<gene>
    <name evidence="4" type="ORF">BVG16_22660</name>
</gene>
<name>A0A1T2X4S7_9BACL</name>
<keyword evidence="2" id="KW-0862">Zinc</keyword>
<reference evidence="4 5" key="1">
    <citation type="submission" date="2017-01" db="EMBL/GenBank/DDBJ databases">
        <title>Genome analysis of Paenibacillus selenitrireducens ES3-24.</title>
        <authorList>
            <person name="Xu D."/>
            <person name="Yao R."/>
            <person name="Zheng S."/>
        </authorList>
    </citation>
    <scope>NUCLEOTIDE SEQUENCE [LARGE SCALE GENOMIC DNA]</scope>
    <source>
        <strain evidence="4 5">ES3-24</strain>
    </source>
</reference>
<dbReference type="PROSITE" id="PS00903">
    <property type="entry name" value="CYT_DCMP_DEAMINASES_1"/>
    <property type="match status" value="1"/>
</dbReference>
<protein>
    <submittedName>
        <fullName evidence="4">tRNA-specific adenosine deaminase</fullName>
    </submittedName>
</protein>
<dbReference type="STRING" id="1324314.BVG16_22660"/>
<feature type="domain" description="CMP/dCMP-type deaminase" evidence="3">
    <location>
        <begin position="3"/>
        <end position="115"/>
    </location>
</feature>
<accession>A0A1T2X4S7</accession>